<reference evidence="15" key="1">
    <citation type="submission" date="2015-08" db="EMBL/GenBank/DDBJ databases">
        <authorList>
            <person name="Babu N.S."/>
            <person name="Beckwith C.J."/>
            <person name="Beseler K.G."/>
            <person name="Brison A."/>
            <person name="Carone J.V."/>
            <person name="Caskin T.P."/>
            <person name="Diamond M."/>
            <person name="Durham M.E."/>
            <person name="Foxe J.M."/>
            <person name="Go M."/>
            <person name="Henderson B.A."/>
            <person name="Jones I.B."/>
            <person name="McGettigan J.A."/>
            <person name="Micheletti S.J."/>
            <person name="Nasrallah M.E."/>
            <person name="Ortiz D."/>
            <person name="Piller C.R."/>
            <person name="Privatt S.R."/>
            <person name="Schneider S.L."/>
            <person name="Sharp S."/>
            <person name="Smith T.C."/>
            <person name="Stanton J.D."/>
            <person name="Ullery H.E."/>
            <person name="Wilson R.J."/>
            <person name="Serrano M.G."/>
            <person name="Buck G."/>
            <person name="Lee V."/>
            <person name="Wang Y."/>
            <person name="Carvalho R."/>
            <person name="Voegtly L."/>
            <person name="Shi R."/>
            <person name="Duckworth R."/>
            <person name="Johnson A."/>
            <person name="Loviza R."/>
            <person name="Walstead R."/>
            <person name="Shah Z."/>
            <person name="Kiflezghi M."/>
            <person name="Wade K."/>
            <person name="Ball S.L."/>
            <person name="Bradley K.W."/>
            <person name="Asai D.J."/>
            <person name="Bowman C.A."/>
            <person name="Russell D.A."/>
            <person name="Pope W.H."/>
            <person name="Jacobs-Sera D."/>
            <person name="Hendrix R.W."/>
            <person name="Hatfull G.F."/>
        </authorList>
    </citation>
    <scope>NUCLEOTIDE SEQUENCE [LARGE SCALE GENOMIC DNA]</scope>
    <source>
        <strain evidence="15">JCM 19170</strain>
    </source>
</reference>
<comment type="subcellular location">
    <subcellularLocation>
        <location evidence="2">Cell inner membrane</location>
        <topology evidence="2">Single-pass type II membrane protein</topology>
    </subcellularLocation>
    <subcellularLocation>
        <location evidence="12">Cell membrane</location>
        <topology evidence="12">Single-pass type II membrane protein</topology>
    </subcellularLocation>
</comment>
<evidence type="ECO:0000256" key="10">
    <source>
        <dbReference type="ARBA" id="ARBA00022989"/>
    </source>
</evidence>
<dbReference type="PANTHER" id="PTHR30558">
    <property type="entry name" value="EXBD MEMBRANE COMPONENT OF PMF-DRIVEN MACROMOLECULE IMPORT SYSTEM"/>
    <property type="match status" value="1"/>
</dbReference>
<dbReference type="GO" id="GO:0015031">
    <property type="term" value="P:protein transport"/>
    <property type="evidence" value="ECO:0007669"/>
    <property type="project" value="UniProtKB-KW"/>
</dbReference>
<gene>
    <name evidence="14" type="ORF">Ga0061068_10460</name>
</gene>
<evidence type="ECO:0000256" key="1">
    <source>
        <dbReference type="ARBA" id="ARBA00003540"/>
    </source>
</evidence>
<keyword evidence="5 12" id="KW-0813">Transport</keyword>
<dbReference type="Gene3D" id="3.30.420.270">
    <property type="match status" value="1"/>
</dbReference>
<dbReference type="AlphaFoldDB" id="A0A0K6IUR8"/>
<keyword evidence="11 13" id="KW-0472">Membrane</keyword>
<evidence type="ECO:0000256" key="7">
    <source>
        <dbReference type="ARBA" id="ARBA00022519"/>
    </source>
</evidence>
<evidence type="ECO:0000256" key="6">
    <source>
        <dbReference type="ARBA" id="ARBA00022475"/>
    </source>
</evidence>
<keyword evidence="7" id="KW-0997">Cell inner membrane</keyword>
<evidence type="ECO:0000313" key="15">
    <source>
        <dbReference type="Proteomes" id="UP000182108"/>
    </source>
</evidence>
<comment type="function">
    <text evidence="1">Involved in the TonB-dependent energy-dependent transport of various receptor-bound substrates.</text>
</comment>
<dbReference type="OrthoDB" id="9798629at2"/>
<dbReference type="GO" id="GO:0005886">
    <property type="term" value="C:plasma membrane"/>
    <property type="evidence" value="ECO:0007669"/>
    <property type="project" value="UniProtKB-SubCell"/>
</dbReference>
<dbReference type="Pfam" id="PF02472">
    <property type="entry name" value="ExbD"/>
    <property type="match status" value="1"/>
</dbReference>
<evidence type="ECO:0000256" key="11">
    <source>
        <dbReference type="ARBA" id="ARBA00023136"/>
    </source>
</evidence>
<evidence type="ECO:0000256" key="5">
    <source>
        <dbReference type="ARBA" id="ARBA00022448"/>
    </source>
</evidence>
<comment type="similarity">
    <text evidence="3 12">Belongs to the ExbD/TolR family.</text>
</comment>
<evidence type="ECO:0000256" key="13">
    <source>
        <dbReference type="SAM" id="Phobius"/>
    </source>
</evidence>
<evidence type="ECO:0000256" key="4">
    <source>
        <dbReference type="ARBA" id="ARBA00011471"/>
    </source>
</evidence>
<sequence>MAFARLDSTGDTEPINEINMVPFIDVMLVLLIIFIVTAPLMTHAVKVDLPQASSAPDTKRDEERLRLRLAADGQTLHWNDEAIDWTALEARLAELTPQTTLELQADRATPYEALARLMAAASRHGLAKIAFVTLPGEPAP</sequence>
<comment type="subunit">
    <text evidence="4">The accessory proteins ExbB and ExbD seem to form a complex with TonB.</text>
</comment>
<dbReference type="Proteomes" id="UP000182108">
    <property type="component" value="Unassembled WGS sequence"/>
</dbReference>
<dbReference type="PANTHER" id="PTHR30558:SF12">
    <property type="entry name" value="BIOPOLYMER TRANSPORT PROTEIN EXBD"/>
    <property type="match status" value="1"/>
</dbReference>
<dbReference type="EMBL" id="CYHH01000004">
    <property type="protein sequence ID" value="CUB06819.1"/>
    <property type="molecule type" value="Genomic_DNA"/>
</dbReference>
<feature type="transmembrane region" description="Helical" evidence="13">
    <location>
        <begin position="20"/>
        <end position="41"/>
    </location>
</feature>
<dbReference type="InterPro" id="IPR003400">
    <property type="entry name" value="ExbD"/>
</dbReference>
<keyword evidence="15" id="KW-1185">Reference proteome</keyword>
<keyword evidence="9 12" id="KW-0653">Protein transport</keyword>
<evidence type="ECO:0000313" key="14">
    <source>
        <dbReference type="EMBL" id="CUB06819.1"/>
    </source>
</evidence>
<evidence type="ECO:0000256" key="8">
    <source>
        <dbReference type="ARBA" id="ARBA00022692"/>
    </source>
</evidence>
<dbReference type="GO" id="GO:0022857">
    <property type="term" value="F:transmembrane transporter activity"/>
    <property type="evidence" value="ECO:0007669"/>
    <property type="project" value="InterPro"/>
</dbReference>
<keyword evidence="8 12" id="KW-0812">Transmembrane</keyword>
<proteinExistence type="inferred from homology"/>
<keyword evidence="10 13" id="KW-1133">Transmembrane helix</keyword>
<evidence type="ECO:0000256" key="12">
    <source>
        <dbReference type="RuleBase" id="RU003879"/>
    </source>
</evidence>
<organism evidence="14 15">
    <name type="scientific">Tepidiphilus thermophilus</name>
    <dbReference type="NCBI Taxonomy" id="876478"/>
    <lineage>
        <taxon>Bacteria</taxon>
        <taxon>Pseudomonadati</taxon>
        <taxon>Pseudomonadota</taxon>
        <taxon>Hydrogenophilia</taxon>
        <taxon>Hydrogenophilales</taxon>
        <taxon>Hydrogenophilaceae</taxon>
        <taxon>Tepidiphilus</taxon>
    </lineage>
</organism>
<evidence type="ECO:0000256" key="3">
    <source>
        <dbReference type="ARBA" id="ARBA00005811"/>
    </source>
</evidence>
<accession>A0A0K6IUR8</accession>
<protein>
    <submittedName>
        <fullName evidence="14">Biopolymer transport protein ExbD</fullName>
    </submittedName>
</protein>
<evidence type="ECO:0000256" key="2">
    <source>
        <dbReference type="ARBA" id="ARBA00004249"/>
    </source>
</evidence>
<evidence type="ECO:0000256" key="9">
    <source>
        <dbReference type="ARBA" id="ARBA00022927"/>
    </source>
</evidence>
<keyword evidence="6" id="KW-1003">Cell membrane</keyword>
<name>A0A0K6IUR8_9PROT</name>
<dbReference type="RefSeq" id="WP_055423264.1">
    <property type="nucleotide sequence ID" value="NZ_CYHH01000004.1"/>
</dbReference>